<feature type="domain" description="Terminase large subunit-like endonuclease" evidence="2">
    <location>
        <begin position="263"/>
        <end position="550"/>
    </location>
</feature>
<dbReference type="InterPro" id="IPR046461">
    <property type="entry name" value="TerL_ATPase"/>
</dbReference>
<dbReference type="InterPro" id="IPR046462">
    <property type="entry name" value="TerL_nuclease"/>
</dbReference>
<name>A0ABY7TQS2_9SPHN</name>
<dbReference type="RefSeq" id="WP_273690533.1">
    <property type="nucleotide sequence ID" value="NZ_CP117411.1"/>
</dbReference>
<sequence>MQTRPNVPTWSTACPDWRKRLKARRSLIPFDPLFPDVADAKMALFTSLRLMDVTGQPTIGESCDTWLLDFVRAVFGAYDAATGHQLIREFLLLVSKKNTKSTIAAGLMVTELAMGWRDEDENLILAPTKEVADNSFKPAAAMIRADADLSDLLHIQDHMKLITNRTTKATLKVVAADSATVSGKKASRVLVDELWLFGKKATADSMLKEATGGQVSRPEGYTLFLTTQSDEPPKGVFKKKLAEYRDIRDGKIIRPHKLPVLYEFPSEMLKAGDHLDPANFYYTNPNLGRSVSQDWLEEQFTDAQAADMAERQVFFAKHLNVEIGVGLHHDAWAGAPHWAKATVSPEVWDGSLAHFLEIVEVAVAGIDGGGLDDLLGLTLLGRLRSDPRIWLSWSHAWAQLDVWERRKDIVSALDGFIADGDLTKCDDPTADLRGVADILQQVLEAGLFPGAFAIGLDPHGVAALIDELVARGFTDKHLNAVAQGFRLNSAVIGSERKLKDGTLRHARQRLMDWCVGNAKVEQRGNAVLITKQIAGKAKIDPLIALFNAVMLMSRNPEAAGGGVDDFIAQMKAA</sequence>
<dbReference type="PANTHER" id="PTHR41287">
    <property type="match status" value="1"/>
</dbReference>
<dbReference type="PANTHER" id="PTHR41287:SF1">
    <property type="entry name" value="PROTEIN YMFN"/>
    <property type="match status" value="1"/>
</dbReference>
<organism evidence="3 4">
    <name type="scientific">Sphingomonas naphthae</name>
    <dbReference type="NCBI Taxonomy" id="1813468"/>
    <lineage>
        <taxon>Bacteria</taxon>
        <taxon>Pseudomonadati</taxon>
        <taxon>Pseudomonadota</taxon>
        <taxon>Alphaproteobacteria</taxon>
        <taxon>Sphingomonadales</taxon>
        <taxon>Sphingomonadaceae</taxon>
        <taxon>Sphingomonas</taxon>
    </lineage>
</organism>
<dbReference type="Pfam" id="PF03354">
    <property type="entry name" value="TerL_ATPase"/>
    <property type="match status" value="1"/>
</dbReference>
<gene>
    <name evidence="3" type="ORF">PQ455_07370</name>
</gene>
<dbReference type="Pfam" id="PF20441">
    <property type="entry name" value="TerL_nuclease"/>
    <property type="match status" value="1"/>
</dbReference>
<dbReference type="Proteomes" id="UP001220395">
    <property type="component" value="Chromosome"/>
</dbReference>
<dbReference type="InterPro" id="IPR027417">
    <property type="entry name" value="P-loop_NTPase"/>
</dbReference>
<protein>
    <submittedName>
        <fullName evidence="3">Terminase large subunit</fullName>
    </submittedName>
</protein>
<dbReference type="EMBL" id="CP117411">
    <property type="protein sequence ID" value="WCT75026.1"/>
    <property type="molecule type" value="Genomic_DNA"/>
</dbReference>
<dbReference type="Gene3D" id="3.40.50.300">
    <property type="entry name" value="P-loop containing nucleotide triphosphate hydrolases"/>
    <property type="match status" value="1"/>
</dbReference>
<evidence type="ECO:0000259" key="2">
    <source>
        <dbReference type="Pfam" id="PF20441"/>
    </source>
</evidence>
<evidence type="ECO:0000259" key="1">
    <source>
        <dbReference type="Pfam" id="PF03354"/>
    </source>
</evidence>
<reference evidence="3 4" key="1">
    <citation type="submission" date="2023-02" db="EMBL/GenBank/DDBJ databases">
        <title>Genome sequence of Sphingomonas naphthae.</title>
        <authorList>
            <person name="Kim S."/>
            <person name="Heo J."/>
            <person name="Kwon S.-W."/>
        </authorList>
    </citation>
    <scope>NUCLEOTIDE SEQUENCE [LARGE SCALE GENOMIC DNA]</scope>
    <source>
        <strain evidence="3 4">KACC 18716</strain>
    </source>
</reference>
<dbReference type="InterPro" id="IPR005021">
    <property type="entry name" value="Terminase_largesu-like"/>
</dbReference>
<proteinExistence type="predicted"/>
<evidence type="ECO:0000313" key="3">
    <source>
        <dbReference type="EMBL" id="WCT75026.1"/>
    </source>
</evidence>
<accession>A0ABY7TQS2</accession>
<feature type="domain" description="Terminase large subunit-like ATPase" evidence="1">
    <location>
        <begin position="74"/>
        <end position="230"/>
    </location>
</feature>
<keyword evidence="4" id="KW-1185">Reference proteome</keyword>
<evidence type="ECO:0000313" key="4">
    <source>
        <dbReference type="Proteomes" id="UP001220395"/>
    </source>
</evidence>